<dbReference type="AlphaFoldDB" id="D5SMS1"/>
<keyword evidence="2 5" id="KW-0489">Methyltransferase</keyword>
<dbReference type="UniPathway" id="UPA00079">
    <property type="reaction ID" value="UER00169"/>
</dbReference>
<dbReference type="SUPFAM" id="SSF53335">
    <property type="entry name" value="S-adenosyl-L-methionine-dependent methyltransferases"/>
    <property type="match status" value="1"/>
</dbReference>
<sequence length="266" mass="29914">MRNSVSISEVRTGPMAATVDKSENRIRQMFGEISSRYDLMNHLLSGGVDYYWRWFTIRRCQIRNQAPILDVCTGTGDLAIAFWKHSQQQIPVIGTDFTHEMLAIARKKTRKNTHQSAGSNSSPITFIEADTQALPFEANQFQLVSVAFGLRNVTRMALGLEEMTRVCQPGGQVAILEFSLPGNPIIRSVYCWYFRNILPRIGQLLARNRQAAYDYLPSSVAEFPYGEALAEHMRSAGLINVKFWPLTLGIATLYIGQKPDGGHRAE</sequence>
<protein>
    <recommendedName>
        <fullName evidence="5">Demethylmenaquinone methyltransferase</fullName>
        <ecNumber evidence="5">2.1.1.163</ecNumber>
    </recommendedName>
</protein>
<dbReference type="PROSITE" id="PS01184">
    <property type="entry name" value="UBIE_2"/>
    <property type="match status" value="1"/>
</dbReference>
<dbReference type="PROSITE" id="PS51608">
    <property type="entry name" value="SAM_MT_UBIE"/>
    <property type="match status" value="1"/>
</dbReference>
<dbReference type="NCBIfam" id="NF001244">
    <property type="entry name" value="PRK00216.1-5"/>
    <property type="match status" value="1"/>
</dbReference>
<dbReference type="GO" id="GO:0009234">
    <property type="term" value="P:menaquinone biosynthetic process"/>
    <property type="evidence" value="ECO:0007669"/>
    <property type="project" value="UniProtKB-UniRule"/>
</dbReference>
<evidence type="ECO:0000256" key="5">
    <source>
        <dbReference type="HAMAP-Rule" id="MF_01813"/>
    </source>
</evidence>
<feature type="binding site" evidence="5">
    <location>
        <position position="75"/>
    </location>
    <ligand>
        <name>S-adenosyl-L-methionine</name>
        <dbReference type="ChEBI" id="CHEBI:59789"/>
    </ligand>
</feature>
<feature type="binding site" evidence="5">
    <location>
        <begin position="130"/>
        <end position="131"/>
    </location>
    <ligand>
        <name>S-adenosyl-L-methionine</name>
        <dbReference type="ChEBI" id="CHEBI:59789"/>
    </ligand>
</feature>
<dbReference type="GO" id="GO:0032259">
    <property type="term" value="P:methylation"/>
    <property type="evidence" value="ECO:0007669"/>
    <property type="project" value="UniProtKB-KW"/>
</dbReference>
<dbReference type="KEGG" id="plm:Plim_2149"/>
<dbReference type="EMBL" id="CP001744">
    <property type="protein sequence ID" value="ADG67976.1"/>
    <property type="molecule type" value="Genomic_DNA"/>
</dbReference>
<dbReference type="HAMAP" id="MF_01813">
    <property type="entry name" value="MenG_UbiE_methyltr"/>
    <property type="match status" value="1"/>
</dbReference>
<dbReference type="InterPro" id="IPR023576">
    <property type="entry name" value="UbiE/COQ5_MeTrFase_CS"/>
</dbReference>
<evidence type="ECO:0000313" key="6">
    <source>
        <dbReference type="EMBL" id="ADG67976.1"/>
    </source>
</evidence>
<dbReference type="Pfam" id="PF01209">
    <property type="entry name" value="Ubie_methyltran"/>
    <property type="match status" value="1"/>
</dbReference>
<dbReference type="eggNOG" id="COG2226">
    <property type="taxonomic scope" value="Bacteria"/>
</dbReference>
<comment type="caution">
    <text evidence="5">Lacks conserved residue(s) required for the propagation of feature annotation.</text>
</comment>
<keyword evidence="4 5" id="KW-0949">S-adenosyl-L-methionine</keyword>
<dbReference type="PANTHER" id="PTHR43591">
    <property type="entry name" value="METHYLTRANSFERASE"/>
    <property type="match status" value="1"/>
</dbReference>
<dbReference type="NCBIfam" id="TIGR01934">
    <property type="entry name" value="MenG_MenH_UbiE"/>
    <property type="match status" value="1"/>
</dbReference>
<dbReference type="EC" id="2.1.1.163" evidence="5"/>
<evidence type="ECO:0000313" key="7">
    <source>
        <dbReference type="Proteomes" id="UP000002220"/>
    </source>
</evidence>
<keyword evidence="1 5" id="KW-0474">Menaquinone biosynthesis</keyword>
<gene>
    <name evidence="5" type="primary">menG</name>
    <name evidence="6" type="ordered locus">Plim_2149</name>
</gene>
<dbReference type="Proteomes" id="UP000002220">
    <property type="component" value="Chromosome"/>
</dbReference>
<comment type="catalytic activity">
    <reaction evidence="5">
        <text>a 2-demethylmenaquinol + S-adenosyl-L-methionine = a menaquinol + S-adenosyl-L-homocysteine + H(+)</text>
        <dbReference type="Rhea" id="RHEA:42640"/>
        <dbReference type="Rhea" id="RHEA-COMP:9539"/>
        <dbReference type="Rhea" id="RHEA-COMP:9563"/>
        <dbReference type="ChEBI" id="CHEBI:15378"/>
        <dbReference type="ChEBI" id="CHEBI:18151"/>
        <dbReference type="ChEBI" id="CHEBI:55437"/>
        <dbReference type="ChEBI" id="CHEBI:57856"/>
        <dbReference type="ChEBI" id="CHEBI:59789"/>
        <dbReference type="EC" id="2.1.1.163"/>
    </reaction>
</comment>
<dbReference type="CDD" id="cd02440">
    <property type="entry name" value="AdoMet_MTases"/>
    <property type="match status" value="1"/>
</dbReference>
<name>D5SMS1_PLAL2</name>
<keyword evidence="7" id="KW-1185">Reference proteome</keyword>
<keyword evidence="3 5" id="KW-0808">Transferase</keyword>
<comment type="function">
    <text evidence="5">Methyltransferase required for the conversion of demethylmenaquinol (DMKH2) to menaquinol (MKH2).</text>
</comment>
<proteinExistence type="inferred from homology"/>
<feature type="binding site" evidence="5">
    <location>
        <position position="96"/>
    </location>
    <ligand>
        <name>S-adenosyl-L-methionine</name>
        <dbReference type="ChEBI" id="CHEBI:59789"/>
    </ligand>
</feature>
<dbReference type="STRING" id="521674.Plim_2149"/>
<evidence type="ECO:0000256" key="4">
    <source>
        <dbReference type="ARBA" id="ARBA00022691"/>
    </source>
</evidence>
<dbReference type="GO" id="GO:0043770">
    <property type="term" value="F:demethylmenaquinone methyltransferase activity"/>
    <property type="evidence" value="ECO:0007669"/>
    <property type="project" value="UniProtKB-UniRule"/>
</dbReference>
<dbReference type="InterPro" id="IPR004033">
    <property type="entry name" value="UbiE/COQ5_MeTrFase"/>
</dbReference>
<organism evidence="6 7">
    <name type="scientific">Planctopirus limnophila (strain ATCC 43296 / DSM 3776 / IFAM 1008 / Mu 290)</name>
    <name type="common">Planctomyces limnophilus</name>
    <dbReference type="NCBI Taxonomy" id="521674"/>
    <lineage>
        <taxon>Bacteria</taxon>
        <taxon>Pseudomonadati</taxon>
        <taxon>Planctomycetota</taxon>
        <taxon>Planctomycetia</taxon>
        <taxon>Planctomycetales</taxon>
        <taxon>Planctomycetaceae</taxon>
        <taxon>Planctopirus</taxon>
    </lineage>
</organism>
<dbReference type="Gene3D" id="3.40.50.150">
    <property type="entry name" value="Vaccinia Virus protein VP39"/>
    <property type="match status" value="1"/>
</dbReference>
<comment type="pathway">
    <text evidence="5">Quinol/quinone metabolism; menaquinone biosynthesis; menaquinol from 1,4-dihydroxy-2-naphthoate: step 2/2.</text>
</comment>
<evidence type="ECO:0000256" key="3">
    <source>
        <dbReference type="ARBA" id="ARBA00022679"/>
    </source>
</evidence>
<evidence type="ECO:0000256" key="2">
    <source>
        <dbReference type="ARBA" id="ARBA00022603"/>
    </source>
</evidence>
<comment type="similarity">
    <text evidence="5">Belongs to the class I-like SAM-binding methyltransferase superfamily. MenG/UbiE family.</text>
</comment>
<dbReference type="HOGENOM" id="CLU_037990_0_0_0"/>
<dbReference type="PANTHER" id="PTHR43591:SF24">
    <property type="entry name" value="2-METHOXY-6-POLYPRENYL-1,4-BENZOQUINOL METHYLASE, MITOCHONDRIAL"/>
    <property type="match status" value="1"/>
</dbReference>
<reference evidence="6 7" key="1">
    <citation type="journal article" date="2010" name="Stand. Genomic Sci.">
        <title>Complete genome sequence of Planctomyces limnophilus type strain (Mu 290).</title>
        <authorList>
            <person name="Labutti K."/>
            <person name="Sikorski J."/>
            <person name="Schneider S."/>
            <person name="Nolan M."/>
            <person name="Lucas S."/>
            <person name="Glavina Del Rio T."/>
            <person name="Tice H."/>
            <person name="Cheng J.F."/>
            <person name="Goodwin L."/>
            <person name="Pitluck S."/>
            <person name="Liolios K."/>
            <person name="Ivanova N."/>
            <person name="Mavromatis K."/>
            <person name="Mikhailova N."/>
            <person name="Pati A."/>
            <person name="Chen A."/>
            <person name="Palaniappan K."/>
            <person name="Land M."/>
            <person name="Hauser L."/>
            <person name="Chang Y.J."/>
            <person name="Jeffries C.D."/>
            <person name="Tindall B.J."/>
            <person name="Rohde M."/>
            <person name="Goker M."/>
            <person name="Woyke T."/>
            <person name="Bristow J."/>
            <person name="Eisen J.A."/>
            <person name="Markowitz V."/>
            <person name="Hugenholtz P."/>
            <person name="Kyrpides N.C."/>
            <person name="Klenk H.P."/>
            <person name="Lapidus A."/>
        </authorList>
    </citation>
    <scope>NUCLEOTIDE SEQUENCE [LARGE SCALE GENOMIC DNA]</scope>
    <source>
        <strain evidence="7">ATCC 43296 / DSM 3776 / IFAM 1008 / 290</strain>
    </source>
</reference>
<keyword evidence="6" id="KW-0830">Ubiquinone</keyword>
<dbReference type="PROSITE" id="PS01183">
    <property type="entry name" value="UBIE_1"/>
    <property type="match status" value="1"/>
</dbReference>
<dbReference type="InterPro" id="IPR029063">
    <property type="entry name" value="SAM-dependent_MTases_sf"/>
</dbReference>
<evidence type="ECO:0000256" key="1">
    <source>
        <dbReference type="ARBA" id="ARBA00022428"/>
    </source>
</evidence>
<accession>D5SMS1</accession>